<evidence type="ECO:0000256" key="3">
    <source>
        <dbReference type="ARBA" id="ARBA00022448"/>
    </source>
</evidence>
<evidence type="ECO:0000256" key="9">
    <source>
        <dbReference type="SAM" id="Phobius"/>
    </source>
</evidence>
<evidence type="ECO:0000313" key="12">
    <source>
        <dbReference type="Proteomes" id="UP000053317"/>
    </source>
</evidence>
<dbReference type="InterPro" id="IPR020846">
    <property type="entry name" value="MFS_dom"/>
</dbReference>
<dbReference type="InterPro" id="IPR005829">
    <property type="entry name" value="Sugar_transporter_CS"/>
</dbReference>
<dbReference type="GO" id="GO:0016020">
    <property type="term" value="C:membrane"/>
    <property type="evidence" value="ECO:0007669"/>
    <property type="project" value="UniProtKB-SubCell"/>
</dbReference>
<dbReference type="GO" id="GO:0005351">
    <property type="term" value="F:carbohydrate:proton symporter activity"/>
    <property type="evidence" value="ECO:0007669"/>
    <property type="project" value="TreeGrafter"/>
</dbReference>
<evidence type="ECO:0000256" key="5">
    <source>
        <dbReference type="ARBA" id="ARBA00022989"/>
    </source>
</evidence>
<protein>
    <submittedName>
        <fullName evidence="11">Putative mfs sp sugar:h+ symporter</fullName>
    </submittedName>
</protein>
<evidence type="ECO:0000256" key="2">
    <source>
        <dbReference type="ARBA" id="ARBA00010992"/>
    </source>
</evidence>
<dbReference type="PANTHER" id="PTHR48022">
    <property type="entry name" value="PLASTIDIC GLUCOSE TRANSPORTER 4"/>
    <property type="match status" value="1"/>
</dbReference>
<dbReference type="SUPFAM" id="SSF103473">
    <property type="entry name" value="MFS general substrate transporter"/>
    <property type="match status" value="1"/>
</dbReference>
<feature type="transmembrane region" description="Helical" evidence="9">
    <location>
        <begin position="157"/>
        <end position="177"/>
    </location>
</feature>
<feature type="transmembrane region" description="Helical" evidence="9">
    <location>
        <begin position="374"/>
        <end position="397"/>
    </location>
</feature>
<dbReference type="InterPro" id="IPR036259">
    <property type="entry name" value="MFS_trans_sf"/>
</dbReference>
<dbReference type="PROSITE" id="PS50850">
    <property type="entry name" value="MFS"/>
    <property type="match status" value="1"/>
</dbReference>
<feature type="transmembrane region" description="Helical" evidence="9">
    <location>
        <begin position="131"/>
        <end position="151"/>
    </location>
</feature>
<dbReference type="OrthoDB" id="2241241at2759"/>
<comment type="caution">
    <text evidence="11">The sequence shown here is derived from an EMBL/GenBank/DDBJ whole genome shotgun (WGS) entry which is preliminary data.</text>
</comment>
<keyword evidence="6 9" id="KW-0472">Membrane</keyword>
<dbReference type="CDD" id="cd17356">
    <property type="entry name" value="MFS_HXT"/>
    <property type="match status" value="1"/>
</dbReference>
<feature type="transmembrane region" description="Helical" evidence="9">
    <location>
        <begin position="477"/>
        <end position="496"/>
    </location>
</feature>
<feature type="region of interest" description="Disordered" evidence="8">
    <location>
        <begin position="14"/>
        <end position="36"/>
    </location>
</feature>
<dbReference type="Gene3D" id="1.20.1250.20">
    <property type="entry name" value="MFS general substrate transporter like domains"/>
    <property type="match status" value="1"/>
</dbReference>
<dbReference type="AlphaFoldDB" id="A0A0G2EAK3"/>
<evidence type="ECO:0000256" key="4">
    <source>
        <dbReference type="ARBA" id="ARBA00022692"/>
    </source>
</evidence>
<feature type="transmembrane region" description="Helical" evidence="9">
    <location>
        <begin position="100"/>
        <end position="119"/>
    </location>
</feature>
<feature type="domain" description="Major facilitator superfamily (MFS) profile" evidence="10">
    <location>
        <begin position="51"/>
        <end position="500"/>
    </location>
</feature>
<accession>A0A0G2EAK3</accession>
<dbReference type="PROSITE" id="PS00217">
    <property type="entry name" value="SUGAR_TRANSPORT_2"/>
    <property type="match status" value="1"/>
</dbReference>
<organism evidence="11 12">
    <name type="scientific">Phaeomoniella chlamydospora</name>
    <name type="common">Phaeoacremonium chlamydosporum</name>
    <dbReference type="NCBI Taxonomy" id="158046"/>
    <lineage>
        <taxon>Eukaryota</taxon>
        <taxon>Fungi</taxon>
        <taxon>Dikarya</taxon>
        <taxon>Ascomycota</taxon>
        <taxon>Pezizomycotina</taxon>
        <taxon>Eurotiomycetes</taxon>
        <taxon>Chaetothyriomycetidae</taxon>
        <taxon>Phaeomoniellales</taxon>
        <taxon>Phaeomoniellaceae</taxon>
        <taxon>Phaeomoniella</taxon>
    </lineage>
</organism>
<comment type="similarity">
    <text evidence="2 7">Belongs to the major facilitator superfamily. Sugar transporter (TC 2.A.1.1) family.</text>
</comment>
<dbReference type="Proteomes" id="UP000053317">
    <property type="component" value="Unassembled WGS sequence"/>
</dbReference>
<dbReference type="Pfam" id="PF00083">
    <property type="entry name" value="Sugar_tr"/>
    <property type="match status" value="1"/>
</dbReference>
<evidence type="ECO:0000256" key="8">
    <source>
        <dbReference type="SAM" id="MobiDB-lite"/>
    </source>
</evidence>
<keyword evidence="4 9" id="KW-0812">Transmembrane</keyword>
<keyword evidence="5 9" id="KW-1133">Transmembrane helix</keyword>
<evidence type="ECO:0000259" key="10">
    <source>
        <dbReference type="PROSITE" id="PS50850"/>
    </source>
</evidence>
<feature type="transmembrane region" description="Helical" evidence="9">
    <location>
        <begin position="220"/>
        <end position="242"/>
    </location>
</feature>
<feature type="transmembrane region" description="Helical" evidence="9">
    <location>
        <begin position="189"/>
        <end position="208"/>
    </location>
</feature>
<dbReference type="FunFam" id="1.20.1250.20:FF:000044">
    <property type="entry name" value="Hexose transporter Hxt3p"/>
    <property type="match status" value="1"/>
</dbReference>
<dbReference type="PRINTS" id="PR00171">
    <property type="entry name" value="SUGRTRNSPORT"/>
</dbReference>
<keyword evidence="12" id="KW-1185">Reference proteome</keyword>
<reference evidence="11 12" key="1">
    <citation type="submission" date="2015-05" db="EMBL/GenBank/DDBJ databases">
        <title>Distinctive expansion of gene families associated with plant cell wall degradation and secondary metabolism in the genomes of grapevine trunk pathogens.</title>
        <authorList>
            <person name="Lawrence D.P."/>
            <person name="Travadon R."/>
            <person name="Rolshausen P.E."/>
            <person name="Baumgartner K."/>
        </authorList>
    </citation>
    <scope>NUCLEOTIDE SEQUENCE [LARGE SCALE GENOMIC DNA]</scope>
    <source>
        <strain evidence="11">UCRPC4</strain>
    </source>
</reference>
<proteinExistence type="inferred from homology"/>
<evidence type="ECO:0000256" key="7">
    <source>
        <dbReference type="RuleBase" id="RU003346"/>
    </source>
</evidence>
<reference evidence="11 12" key="2">
    <citation type="submission" date="2015-05" db="EMBL/GenBank/DDBJ databases">
        <authorList>
            <person name="Morales-Cruz A."/>
            <person name="Amrine K.C."/>
            <person name="Cantu D."/>
        </authorList>
    </citation>
    <scope>NUCLEOTIDE SEQUENCE [LARGE SCALE GENOMIC DNA]</scope>
    <source>
        <strain evidence="11">UCRPC4</strain>
    </source>
</reference>
<comment type="subcellular location">
    <subcellularLocation>
        <location evidence="1">Membrane</location>
        <topology evidence="1">Multi-pass membrane protein</topology>
    </subcellularLocation>
</comment>
<dbReference type="InterPro" id="IPR050360">
    <property type="entry name" value="MFS_Sugar_Transporters"/>
</dbReference>
<feature type="transmembrane region" description="Helical" evidence="9">
    <location>
        <begin position="409"/>
        <end position="435"/>
    </location>
</feature>
<dbReference type="NCBIfam" id="TIGR00879">
    <property type="entry name" value="SP"/>
    <property type="match status" value="1"/>
</dbReference>
<dbReference type="PROSITE" id="PS00216">
    <property type="entry name" value="SUGAR_TRANSPORT_1"/>
    <property type="match status" value="1"/>
</dbReference>
<feature type="transmembrane region" description="Helical" evidence="9">
    <location>
        <begin position="44"/>
        <end position="64"/>
    </location>
</feature>
<dbReference type="EMBL" id="LCWF01000103">
    <property type="protein sequence ID" value="KKY20007.1"/>
    <property type="molecule type" value="Genomic_DNA"/>
</dbReference>
<keyword evidence="3 7" id="KW-0813">Transport</keyword>
<sequence length="594" mass="65139">MGVKDMLARKKAQLDPNVASSAASSEGAVKEKGTAHDDSPMPFLTARTFFMGVLVSMGGIVFGYDTGQISGFLEMKDFLENFGQLQSDGTYAFTNVRSGLIVGMLSIGTLVGALVAGPIANMPLIGRKYSIIVWSIVFSIGLVVQIASIYPRWYQVMIGRIIAGFGIGALSVIVPMYQGESSPVHVRGAIVCCYQLFITIGILIAYVINFGTEAIDNTASWRIVIGVGWLWAIILGFGILFFPETPRFDFRNGKHDTARASIAKFHGVHEHHSSVKHQMEEMAEKLEMEREGGDHPWYEIITGPRMAYRTALGMTIQAFQQLTGANYFFYYGTTIFASVGLSNSYVTQIILGAVNTGTTFPGLYFVEKFGRRKCLVTGALWQFMCFMVFASLGAFKLTNADGSYNQSTGYVMIVFACLFIASFASTWGPMAWAVTAEIYPGRYRSQCISLCSASNWMFNFLLAFFTPFITQDIQFKYGYVFAGCNLAAAIVVYFFLPESAGKTLEEVDTMYLMHVSPLKSSKWEPPQGEDLITADRLMLNKGARGINKKTEAGIGDSAQVEDARPGADDLPEVPIVSGQMHHMGAGVRGESFAH</sequence>
<evidence type="ECO:0000256" key="6">
    <source>
        <dbReference type="ARBA" id="ARBA00023136"/>
    </source>
</evidence>
<dbReference type="InterPro" id="IPR003663">
    <property type="entry name" value="Sugar/inositol_transpt"/>
</dbReference>
<evidence type="ECO:0000313" key="11">
    <source>
        <dbReference type="EMBL" id="KKY20007.1"/>
    </source>
</evidence>
<dbReference type="InterPro" id="IPR005828">
    <property type="entry name" value="MFS_sugar_transport-like"/>
</dbReference>
<gene>
    <name evidence="11" type="ORF">UCRPC4_g04331</name>
</gene>
<feature type="transmembrane region" description="Helical" evidence="9">
    <location>
        <begin position="447"/>
        <end position="465"/>
    </location>
</feature>
<evidence type="ECO:0000256" key="1">
    <source>
        <dbReference type="ARBA" id="ARBA00004141"/>
    </source>
</evidence>
<name>A0A0G2EAK3_PHACM</name>
<dbReference type="PANTHER" id="PTHR48022:SF39">
    <property type="entry name" value="MONOSACCHARIDE TRANSPORTER, PUTATIVE-RELATED"/>
    <property type="match status" value="1"/>
</dbReference>